<gene>
    <name evidence="1" type="ORF">SVUK_LOCUS2427</name>
</gene>
<organism evidence="1 2">
    <name type="scientific">Strongylus vulgaris</name>
    <name type="common">Blood worm</name>
    <dbReference type="NCBI Taxonomy" id="40348"/>
    <lineage>
        <taxon>Eukaryota</taxon>
        <taxon>Metazoa</taxon>
        <taxon>Ecdysozoa</taxon>
        <taxon>Nematoda</taxon>
        <taxon>Chromadorea</taxon>
        <taxon>Rhabditida</taxon>
        <taxon>Rhabditina</taxon>
        <taxon>Rhabditomorpha</taxon>
        <taxon>Strongyloidea</taxon>
        <taxon>Strongylidae</taxon>
        <taxon>Strongylus</taxon>
    </lineage>
</organism>
<keyword evidence="2" id="KW-1185">Reference proteome</keyword>
<protein>
    <submittedName>
        <fullName evidence="1">Uncharacterized protein</fullName>
    </submittedName>
</protein>
<dbReference type="Proteomes" id="UP000270094">
    <property type="component" value="Unassembled WGS sequence"/>
</dbReference>
<sequence>MFSVDPESFIGGTEAIRLIVSVWSVRSEFTINVRHDGVCGYAGPPSVDEGTDAACRHWWGDRWKQHEPWRSAADVKQDRYDEAKELWATLSQRLTTKRQQGWGLGWPTQQSTVSVNHLKVQLSGSGPRSSKRLLVSFSF</sequence>
<proteinExistence type="predicted"/>
<evidence type="ECO:0000313" key="2">
    <source>
        <dbReference type="Proteomes" id="UP000270094"/>
    </source>
</evidence>
<accession>A0A3P7IKN4</accession>
<reference evidence="1 2" key="1">
    <citation type="submission" date="2018-11" db="EMBL/GenBank/DDBJ databases">
        <authorList>
            <consortium name="Pathogen Informatics"/>
        </authorList>
    </citation>
    <scope>NUCLEOTIDE SEQUENCE [LARGE SCALE GENOMIC DNA]</scope>
</reference>
<dbReference type="EMBL" id="UYYB01005500">
    <property type="protein sequence ID" value="VDM67429.1"/>
    <property type="molecule type" value="Genomic_DNA"/>
</dbReference>
<evidence type="ECO:0000313" key="1">
    <source>
        <dbReference type="EMBL" id="VDM67429.1"/>
    </source>
</evidence>
<dbReference type="AlphaFoldDB" id="A0A3P7IKN4"/>
<name>A0A3P7IKN4_STRVU</name>